<dbReference type="AlphaFoldDB" id="A0A9P1P0F8"/>
<gene>
    <name evidence="1" type="ORF">ARTHRO_40792</name>
</gene>
<proteinExistence type="predicted"/>
<name>A0A9P1P0F8_9CYAN</name>
<protein>
    <submittedName>
        <fullName evidence="1">Uncharacterized protein</fullName>
    </submittedName>
</protein>
<sequence>MTPNDEVTITALIHALARLNKKLPTNVCNQLAAISDVANNTKQLEAIAMNYTDLALLYEEECDRLMAEGSDRKKGYLPKFERDDYSKELSNLAEVAEVIFHSPDPVNASKETLNPSRGGKLKQFFRQLLK</sequence>
<keyword evidence="2" id="KW-1185">Reference proteome</keyword>
<evidence type="ECO:0000313" key="2">
    <source>
        <dbReference type="Proteomes" id="UP000032946"/>
    </source>
</evidence>
<accession>A0A9P1P0F8</accession>
<dbReference type="RefSeq" id="WP_008051800.1">
    <property type="nucleotide sequence ID" value="NZ_FO818640.1"/>
</dbReference>
<reference evidence="1 2" key="1">
    <citation type="submission" date="2014-02" db="EMBL/GenBank/DDBJ databases">
        <authorList>
            <person name="Genoscope - CEA"/>
        </authorList>
    </citation>
    <scope>NUCLEOTIDE SEQUENCE [LARGE SCALE GENOMIC DNA]</scope>
    <source>
        <strain evidence="1 2">PCC 8005</strain>
    </source>
</reference>
<dbReference type="Proteomes" id="UP000032946">
    <property type="component" value="Chromosome"/>
</dbReference>
<evidence type="ECO:0000313" key="1">
    <source>
        <dbReference type="EMBL" id="CDM96383.1"/>
    </source>
</evidence>
<dbReference type="EMBL" id="FO818640">
    <property type="protein sequence ID" value="CDM96383.1"/>
    <property type="molecule type" value="Genomic_DNA"/>
</dbReference>
<organism evidence="1 2">
    <name type="scientific">Limnospira indica PCC 8005</name>
    <dbReference type="NCBI Taxonomy" id="376219"/>
    <lineage>
        <taxon>Bacteria</taxon>
        <taxon>Bacillati</taxon>
        <taxon>Cyanobacteriota</taxon>
        <taxon>Cyanophyceae</taxon>
        <taxon>Oscillatoriophycideae</taxon>
        <taxon>Oscillatoriales</taxon>
        <taxon>Sirenicapillariaceae</taxon>
        <taxon>Limnospira</taxon>
    </lineage>
</organism>